<evidence type="ECO:0000313" key="4">
    <source>
        <dbReference type="Proteomes" id="UP000388452"/>
    </source>
</evidence>
<gene>
    <name evidence="3" type="ORF">LM010_13455</name>
</gene>
<dbReference type="PANTHER" id="PTHR35604">
    <property type="entry name" value="TRANSPOSASE INSH FOR INSERTION SEQUENCE ELEMENT IS5A-RELATED"/>
    <property type="match status" value="1"/>
</dbReference>
<dbReference type="InterPro" id="IPR002559">
    <property type="entry name" value="Transposase_11"/>
</dbReference>
<dbReference type="InterPro" id="IPR047629">
    <property type="entry name" value="IS1182_transpos"/>
</dbReference>
<dbReference type="Proteomes" id="UP000388452">
    <property type="component" value="Chromosome"/>
</dbReference>
<dbReference type="InterPro" id="IPR008490">
    <property type="entry name" value="Transposase_InsH_N"/>
</dbReference>
<evidence type="ECO:0000259" key="1">
    <source>
        <dbReference type="Pfam" id="PF01609"/>
    </source>
</evidence>
<evidence type="ECO:0000259" key="2">
    <source>
        <dbReference type="Pfam" id="PF05598"/>
    </source>
</evidence>
<name>A0A5P8JUD1_9LACO</name>
<dbReference type="RefSeq" id="WP_054717488.1">
    <property type="nucleotide sequence ID" value="NZ_CP045068.1"/>
</dbReference>
<organism evidence="3 4">
    <name type="scientific">Lacticaseibacillus manihotivorans</name>
    <dbReference type="NCBI Taxonomy" id="88233"/>
    <lineage>
        <taxon>Bacteria</taxon>
        <taxon>Bacillati</taxon>
        <taxon>Bacillota</taxon>
        <taxon>Bacilli</taxon>
        <taxon>Lactobacillales</taxon>
        <taxon>Lactobacillaceae</taxon>
        <taxon>Lacticaseibacillus</taxon>
    </lineage>
</organism>
<dbReference type="Pfam" id="PF05598">
    <property type="entry name" value="DUF772"/>
    <property type="match status" value="1"/>
</dbReference>
<proteinExistence type="predicted"/>
<protein>
    <submittedName>
        <fullName evidence="3">IS1182 family transposase</fullName>
    </submittedName>
</protein>
<sequence>MLKRQSELTLSPYTALYDILIPKDNELRRLNEMIDFSFIYQELLDRYSMGEGRTAIDPVVMFKYLYLKVRYNLSDRDLIERTKTDMAFKFFLGLAPEAEVIHPTLLTKFRRQRLKDMDILQLLIGKTVEIAIAKGVLKSKGLIVDATHTVSRFNLKSPVESLRQASKVLRKHLYQAKLAIKDILPDKPTGSDLEEEQTYTKNLIDTVKLHPEVAVANGVPEALHSLEEVVDDIEAGVAQSNDKDAKVGHKSKDTSFLGYKTHIAMTTDRIITAAVITTGEKGDGRFLKDLIELSRANGVDPDSVRGDHAYSGKDNLKLAEKENWKLYSRLTPNISNGFRGPDAEWDYNKDAGMFICPAGHTAIRKARTGKKNQGRNQKQTYYFDIERCQKCPLREGCYKVGAKSKTYSVTLKANVHQKQLEFEQTDEFKNEVKLRYQIEAKNAELKIKHGYGKCWSNDIQAMTLQGAITLFYANMERILTQTAKK</sequence>
<evidence type="ECO:0000313" key="3">
    <source>
        <dbReference type="EMBL" id="QFQ92360.1"/>
    </source>
</evidence>
<dbReference type="NCBIfam" id="NF033551">
    <property type="entry name" value="transpos_IS1182"/>
    <property type="match status" value="1"/>
</dbReference>
<dbReference type="EMBL" id="CP045068">
    <property type="protein sequence ID" value="QFQ92360.1"/>
    <property type="molecule type" value="Genomic_DNA"/>
</dbReference>
<feature type="domain" description="Transposase InsH N-terminal" evidence="2">
    <location>
        <begin position="18"/>
        <end position="111"/>
    </location>
</feature>
<feature type="domain" description="Transposase IS4-like" evidence="1">
    <location>
        <begin position="240"/>
        <end position="454"/>
    </location>
</feature>
<accession>A0A5P8JUD1</accession>
<reference evidence="3 4" key="1">
    <citation type="submission" date="2019-10" db="EMBL/GenBank/DDBJ databases">
        <title>Genome sequencing of Lactobacillus manihotivorans.</title>
        <authorList>
            <person name="Kim K."/>
        </authorList>
    </citation>
    <scope>NUCLEOTIDE SEQUENCE [LARGE SCALE GENOMIC DNA]</scope>
    <source>
        <strain evidence="3 4">LM010</strain>
    </source>
</reference>
<dbReference type="Pfam" id="PF01609">
    <property type="entry name" value="DDE_Tnp_1"/>
    <property type="match status" value="1"/>
</dbReference>
<dbReference type="AlphaFoldDB" id="A0A5P8JUD1"/>
<dbReference type="PANTHER" id="PTHR35604:SF2">
    <property type="entry name" value="TRANSPOSASE INSH FOR INSERTION SEQUENCE ELEMENT IS5A-RELATED"/>
    <property type="match status" value="1"/>
</dbReference>